<sequence length="433" mass="47963">MLEAGAIQALLNQTRSLEGNTAIFRPGQIITGKADKLYPDGLAVIQVGSQKVTAKLETGLSVGQRYWFQVQPGNGKVHLKMLMPDNKRKPDEEGIAGLLLKLSIPSTRENIEMARYFIKERLPLTKEVLVKAAELTKGDKAGEVLEILKFLLLRGITPTKDTLTALQIARNGHPLPSLIESLDNALEAYSEDSETILELKKVLKDLKESGRSGFNEENGTSKPGHINEGRIKQFLTKLGLNYESRVSEVLNSSSGPAEPVEAVKPLLLKLLSENPPQPLKDAAEQLVGKITGLQLLSHESGPVQQLMFQIPFSPSTNGEITMQWSGKKQPDGSIDPDYCRVLFYLELKELNHTIVDLQIQNRILSVYVINENEKLKQLASPLIGTLKASLAKIEYQLSAVSFIKPKEACIQHAAKQMGNYAHQNKYSRMDLRI</sequence>
<proteinExistence type="predicted"/>
<keyword evidence="2" id="KW-1185">Reference proteome</keyword>
<accession>A0A4R2BF83</accession>
<comment type="caution">
    <text evidence="1">The sequence shown here is derived from an EMBL/GenBank/DDBJ whole genome shotgun (WGS) entry which is preliminary data.</text>
</comment>
<dbReference type="EMBL" id="SLVV01000005">
    <property type="protein sequence ID" value="TCN25637.1"/>
    <property type="molecule type" value="Genomic_DNA"/>
</dbReference>
<evidence type="ECO:0000313" key="1">
    <source>
        <dbReference type="EMBL" id="TCN25637.1"/>
    </source>
</evidence>
<dbReference type="AlphaFoldDB" id="A0A4R2BF83"/>
<gene>
    <name evidence="1" type="ORF">EV146_105295</name>
</gene>
<dbReference type="RefSeq" id="WP_132005573.1">
    <property type="nucleotide sequence ID" value="NZ_JABUHM010000003.1"/>
</dbReference>
<name>A0A4R2BF83_9BACI</name>
<dbReference type="Proteomes" id="UP000295689">
    <property type="component" value="Unassembled WGS sequence"/>
</dbReference>
<protein>
    <recommendedName>
        <fullName evidence="3">Flagellar hook-length control protein FliK</fullName>
    </recommendedName>
</protein>
<organism evidence="1 2">
    <name type="scientific">Mesobacillus foraminis</name>
    <dbReference type="NCBI Taxonomy" id="279826"/>
    <lineage>
        <taxon>Bacteria</taxon>
        <taxon>Bacillati</taxon>
        <taxon>Bacillota</taxon>
        <taxon>Bacilli</taxon>
        <taxon>Bacillales</taxon>
        <taxon>Bacillaceae</taxon>
        <taxon>Mesobacillus</taxon>
    </lineage>
</organism>
<evidence type="ECO:0008006" key="3">
    <source>
        <dbReference type="Google" id="ProtNLM"/>
    </source>
</evidence>
<evidence type="ECO:0000313" key="2">
    <source>
        <dbReference type="Proteomes" id="UP000295689"/>
    </source>
</evidence>
<reference evidence="1 2" key="1">
    <citation type="journal article" date="2015" name="Stand. Genomic Sci.">
        <title>Genomic Encyclopedia of Bacterial and Archaeal Type Strains, Phase III: the genomes of soil and plant-associated and newly described type strains.</title>
        <authorList>
            <person name="Whitman W.B."/>
            <person name="Woyke T."/>
            <person name="Klenk H.P."/>
            <person name="Zhou Y."/>
            <person name="Lilburn T.G."/>
            <person name="Beck B.J."/>
            <person name="De Vos P."/>
            <person name="Vandamme P."/>
            <person name="Eisen J.A."/>
            <person name="Garrity G."/>
            <person name="Hugenholtz P."/>
            <person name="Kyrpides N.C."/>
        </authorList>
    </citation>
    <scope>NUCLEOTIDE SEQUENCE [LARGE SCALE GENOMIC DNA]</scope>
    <source>
        <strain evidence="1 2">CV53</strain>
    </source>
</reference>